<dbReference type="GO" id="GO:0008124">
    <property type="term" value="F:4-alpha-hydroxytetrahydrobiopterin dehydratase activity"/>
    <property type="evidence" value="ECO:0007669"/>
    <property type="project" value="UniProtKB-EC"/>
</dbReference>
<keyword evidence="5" id="KW-0456">Lyase</keyword>
<comment type="catalytic activity">
    <reaction evidence="1">
        <text>(4aS,6R)-4a-hydroxy-L-erythro-5,6,7,8-tetrahydrobiopterin = (6R)-L-erythro-6,7-dihydrobiopterin + H2O</text>
        <dbReference type="Rhea" id="RHEA:11920"/>
        <dbReference type="ChEBI" id="CHEBI:15377"/>
        <dbReference type="ChEBI" id="CHEBI:15642"/>
        <dbReference type="ChEBI" id="CHEBI:43120"/>
        <dbReference type="EC" id="4.2.1.96"/>
    </reaction>
</comment>
<evidence type="ECO:0000256" key="6">
    <source>
        <dbReference type="SAM" id="MobiDB-lite"/>
    </source>
</evidence>
<organism evidence="8 9">
    <name type="scientific">Enemella evansiae</name>
    <dbReference type="NCBI Taxonomy" id="2016499"/>
    <lineage>
        <taxon>Bacteria</taxon>
        <taxon>Bacillati</taxon>
        <taxon>Actinomycetota</taxon>
        <taxon>Actinomycetes</taxon>
        <taxon>Propionibacteriales</taxon>
        <taxon>Propionibacteriaceae</taxon>
        <taxon>Enemella</taxon>
    </lineage>
</organism>
<sequence>MPDHGVQGVDRAVAEQARQPGHRTPEQRCDDRVPGVLGHRFDGGPGQLVGPEGARVAADQAADPLPGGGQVVGGDQLVDGGRLPAQAAPAQYQPGRGDAHREPQRGGPGHPVQPYRGADRAADQKDFVRHSGGPGVPPAAPLEPLCQAAETGDRVPAPRVAEGLVGEPAEQQRGEGHGVSVGRDGAAGPVAVRGRWSYGGGMSNPYGPKEKLTAEQAVEAMPKWRLVHGRMHLVAKFSDFRRSLEFVNRVGELAEEMNHHPEIDIRYNKVHLALSSHDVGGISGRDVDLAAAIVPVVKVSDGQIDLAGLSETQIAIDAQDIAVILPFWQAVYGYDQVDDDELVDPNKSGPSIWFQPTDERRDQRNRIHIDVDVPADQAEQRVQAVLDAGGRLVTDQYAPAWWVLADAEGNEACVCTFQSPADSQG</sequence>
<feature type="compositionally biased region" description="Basic and acidic residues" evidence="6">
    <location>
        <begin position="23"/>
        <end position="33"/>
    </location>
</feature>
<accession>A0A255GE20</accession>
<dbReference type="NCBIfam" id="NF002017">
    <property type="entry name" value="PRK00823.1-2"/>
    <property type="match status" value="1"/>
</dbReference>
<keyword evidence="9" id="KW-1185">Reference proteome</keyword>
<dbReference type="GO" id="GO:0006729">
    <property type="term" value="P:tetrahydrobiopterin biosynthetic process"/>
    <property type="evidence" value="ECO:0007669"/>
    <property type="project" value="InterPro"/>
</dbReference>
<dbReference type="AlphaFoldDB" id="A0A255GE20"/>
<feature type="compositionally biased region" description="Low complexity" evidence="6">
    <location>
        <begin position="73"/>
        <end position="94"/>
    </location>
</feature>
<feature type="region of interest" description="Disordered" evidence="6">
    <location>
        <begin position="1"/>
        <end position="121"/>
    </location>
</feature>
<feature type="domain" description="Glyoxalase-like" evidence="7">
    <location>
        <begin position="313"/>
        <end position="415"/>
    </location>
</feature>
<proteinExistence type="inferred from homology"/>
<gene>
    <name evidence="8" type="ORF">CGZ94_12510</name>
</gene>
<dbReference type="InterPro" id="IPR029068">
    <property type="entry name" value="Glyas_Bleomycin-R_OHBP_Dase"/>
</dbReference>
<dbReference type="InterPro" id="IPR036428">
    <property type="entry name" value="PCD_sf"/>
</dbReference>
<dbReference type="Gene3D" id="3.30.1360.20">
    <property type="entry name" value="Transcriptional coactivator/pterin dehydratase"/>
    <property type="match status" value="1"/>
</dbReference>
<dbReference type="Pfam" id="PF01329">
    <property type="entry name" value="Pterin_4a"/>
    <property type="match status" value="1"/>
</dbReference>
<dbReference type="CDD" id="cd00488">
    <property type="entry name" value="PCD_DCoH"/>
    <property type="match status" value="1"/>
</dbReference>
<evidence type="ECO:0000259" key="7">
    <source>
        <dbReference type="Pfam" id="PF18029"/>
    </source>
</evidence>
<dbReference type="Pfam" id="PF18029">
    <property type="entry name" value="Glyoxalase_6"/>
    <property type="match status" value="1"/>
</dbReference>
<dbReference type="EMBL" id="NMVO01000014">
    <property type="protein sequence ID" value="OYO12726.1"/>
    <property type="molecule type" value="Genomic_DNA"/>
</dbReference>
<dbReference type="PANTHER" id="PTHR12599">
    <property type="entry name" value="PTERIN-4-ALPHA-CARBINOLAMINE DEHYDRATASE"/>
    <property type="match status" value="1"/>
</dbReference>
<dbReference type="InterPro" id="IPR001533">
    <property type="entry name" value="Pterin_deHydtase"/>
</dbReference>
<comment type="caution">
    <text evidence="8">The sequence shown here is derived from an EMBL/GenBank/DDBJ whole genome shotgun (WGS) entry which is preliminary data.</text>
</comment>
<protein>
    <recommendedName>
        <fullName evidence="4">Putative pterin-4-alpha-carbinolamine dehydratase</fullName>
        <ecNumber evidence="3">4.2.1.96</ecNumber>
    </recommendedName>
</protein>
<name>A0A255GE20_9ACTN</name>
<evidence type="ECO:0000256" key="3">
    <source>
        <dbReference type="ARBA" id="ARBA00013252"/>
    </source>
</evidence>
<evidence type="ECO:0000313" key="9">
    <source>
        <dbReference type="Proteomes" id="UP000215896"/>
    </source>
</evidence>
<comment type="similarity">
    <text evidence="2">Belongs to the pterin-4-alpha-carbinolamine dehydratase family.</text>
</comment>
<evidence type="ECO:0000256" key="4">
    <source>
        <dbReference type="ARBA" id="ARBA00021735"/>
    </source>
</evidence>
<evidence type="ECO:0000256" key="1">
    <source>
        <dbReference type="ARBA" id="ARBA00001554"/>
    </source>
</evidence>
<dbReference type="Proteomes" id="UP000215896">
    <property type="component" value="Unassembled WGS sequence"/>
</dbReference>
<dbReference type="InterPro" id="IPR041581">
    <property type="entry name" value="Glyoxalase_6"/>
</dbReference>
<evidence type="ECO:0000256" key="2">
    <source>
        <dbReference type="ARBA" id="ARBA00006472"/>
    </source>
</evidence>
<evidence type="ECO:0000313" key="8">
    <source>
        <dbReference type="EMBL" id="OYO12726.1"/>
    </source>
</evidence>
<dbReference type="Gene3D" id="3.10.180.10">
    <property type="entry name" value="2,3-Dihydroxybiphenyl 1,2-Dioxygenase, domain 1"/>
    <property type="match status" value="1"/>
</dbReference>
<dbReference type="EC" id="4.2.1.96" evidence="3"/>
<evidence type="ECO:0000256" key="5">
    <source>
        <dbReference type="ARBA" id="ARBA00023239"/>
    </source>
</evidence>
<dbReference type="PANTHER" id="PTHR12599:SF0">
    <property type="entry name" value="PTERIN-4-ALPHA-CARBINOLAMINE DEHYDRATASE"/>
    <property type="match status" value="1"/>
</dbReference>
<dbReference type="SUPFAM" id="SSF55248">
    <property type="entry name" value="PCD-like"/>
    <property type="match status" value="1"/>
</dbReference>
<reference evidence="8 9" key="1">
    <citation type="submission" date="2017-07" db="EMBL/GenBank/DDBJ databases">
        <title>Draft whole genome sequences of clinical Proprionibacteriaceae strains.</title>
        <authorList>
            <person name="Bernier A.-M."/>
            <person name="Bernard K."/>
            <person name="Domingo M.-C."/>
        </authorList>
    </citation>
    <scope>NUCLEOTIDE SEQUENCE [LARGE SCALE GENOMIC DNA]</scope>
    <source>
        <strain evidence="8 9">NML 030167</strain>
    </source>
</reference>